<evidence type="ECO:0000313" key="1">
    <source>
        <dbReference type="EMBL" id="ACF81643.1"/>
    </source>
</evidence>
<name>B4FHQ0_MAIZE</name>
<sequence length="78" mass="8853">MRPAPRTGRSATPCLIYTRSWLPDVLPIPAIDPWCWCSLSPVLARYSVGRLSHMIDVVLVYSELIDVGKMNCYFLLLN</sequence>
<dbReference type="HOGENOM" id="CLU_2625606_0_0_1"/>
<proteinExistence type="evidence at transcript level"/>
<dbReference type="EMBL" id="BT036638">
    <property type="protein sequence ID" value="ACF81643.1"/>
    <property type="molecule type" value="mRNA"/>
</dbReference>
<organism evidence="1">
    <name type="scientific">Zea mays</name>
    <name type="common">Maize</name>
    <dbReference type="NCBI Taxonomy" id="4577"/>
    <lineage>
        <taxon>Eukaryota</taxon>
        <taxon>Viridiplantae</taxon>
        <taxon>Streptophyta</taxon>
        <taxon>Embryophyta</taxon>
        <taxon>Tracheophyta</taxon>
        <taxon>Spermatophyta</taxon>
        <taxon>Magnoliopsida</taxon>
        <taxon>Liliopsida</taxon>
        <taxon>Poales</taxon>
        <taxon>Poaceae</taxon>
        <taxon>PACMAD clade</taxon>
        <taxon>Panicoideae</taxon>
        <taxon>Andropogonodae</taxon>
        <taxon>Andropogoneae</taxon>
        <taxon>Tripsacinae</taxon>
        <taxon>Zea</taxon>
    </lineage>
</organism>
<protein>
    <submittedName>
        <fullName evidence="1">Uncharacterized protein</fullName>
    </submittedName>
</protein>
<dbReference type="AlphaFoldDB" id="B4FHQ0"/>
<reference evidence="1" key="1">
    <citation type="journal article" date="2009" name="PLoS Genet.">
        <title>Sequencing, mapping, and analysis of 27,455 maize full-length cDNAs.</title>
        <authorList>
            <person name="Soderlund C."/>
            <person name="Descour A."/>
            <person name="Kudrna D."/>
            <person name="Bomhoff M."/>
            <person name="Boyd L."/>
            <person name="Currie J."/>
            <person name="Angelova A."/>
            <person name="Collura K."/>
            <person name="Wissotski M."/>
            <person name="Ashley E."/>
            <person name="Morrow D."/>
            <person name="Fernandes J."/>
            <person name="Walbot V."/>
            <person name="Yu Y."/>
        </authorList>
    </citation>
    <scope>NUCLEOTIDE SEQUENCE</scope>
    <source>
        <strain evidence="1">B73</strain>
    </source>
</reference>
<accession>B4FHQ0</accession>